<dbReference type="Gene3D" id="4.10.60.10">
    <property type="entry name" value="Zinc finger, CCHC-type"/>
    <property type="match status" value="1"/>
</dbReference>
<comment type="caution">
    <text evidence="4">The sequence shown here is derived from an EMBL/GenBank/DDBJ whole genome shotgun (WGS) entry which is preliminary data.</text>
</comment>
<dbReference type="SUPFAM" id="SSF57756">
    <property type="entry name" value="Retrovirus zinc finger-like domains"/>
    <property type="match status" value="1"/>
</dbReference>
<gene>
    <name evidence="4" type="ORF">PDE001_LOCUS10313</name>
</gene>
<feature type="region of interest" description="Disordered" evidence="2">
    <location>
        <begin position="321"/>
        <end position="345"/>
    </location>
</feature>
<dbReference type="PROSITE" id="PS50158">
    <property type="entry name" value="ZF_CCHC"/>
    <property type="match status" value="2"/>
</dbReference>
<keyword evidence="1" id="KW-0479">Metal-binding</keyword>
<evidence type="ECO:0000313" key="4">
    <source>
        <dbReference type="EMBL" id="CAI5745209.1"/>
    </source>
</evidence>
<feature type="region of interest" description="Disordered" evidence="2">
    <location>
        <begin position="276"/>
        <end position="302"/>
    </location>
</feature>
<proteinExistence type="predicted"/>
<evidence type="ECO:0000259" key="3">
    <source>
        <dbReference type="PROSITE" id="PS50158"/>
    </source>
</evidence>
<feature type="domain" description="CCHC-type" evidence="3">
    <location>
        <begin position="230"/>
        <end position="244"/>
    </location>
</feature>
<dbReference type="SMART" id="SM00343">
    <property type="entry name" value="ZnF_C2HC"/>
    <property type="match status" value="2"/>
</dbReference>
<sequence>MLSLSLLAARSRLLCNRVPSHCTSIVSRAISNYTSVTFTLLNGLQVSKSNKFATFTSPKDEIREDKHDDVLDVEKGENCSTKDNLSPLERLMKHSQEFRLDGDNDTEGEEEDNTDKDESERLANSSQTESDSMNISGRYSTDDFKHNKLRRRQSFVRQWELGRLAVDHLVEKDMDEINYDAELEKVWDGEQVKQRKFDRALRREHDKDHVCTNCGERGHCARNCLVPPICSNCGNLGHATRQCRFRRNPDTVDEFLMQERDFQEKKKQKRKLRAKAAEAVKNPGMPRSKEVPTSNFSKRNESLRKELDAELDAYAVKLEERARKRREVKAKKEAQRENNAKLSEK</sequence>
<dbReference type="GO" id="GO:0008270">
    <property type="term" value="F:zinc ion binding"/>
    <property type="evidence" value="ECO:0007669"/>
    <property type="project" value="UniProtKB-KW"/>
</dbReference>
<dbReference type="AlphaFoldDB" id="A0AAV0VEN3"/>
<name>A0AAV0VEN3_9STRA</name>
<feature type="domain" description="CCHC-type" evidence="3">
    <location>
        <begin position="211"/>
        <end position="224"/>
    </location>
</feature>
<accession>A0AAV0VEN3</accession>
<feature type="region of interest" description="Disordered" evidence="2">
    <location>
        <begin position="97"/>
        <end position="141"/>
    </location>
</feature>
<evidence type="ECO:0000256" key="2">
    <source>
        <dbReference type="SAM" id="MobiDB-lite"/>
    </source>
</evidence>
<reference evidence="4" key="1">
    <citation type="submission" date="2022-12" db="EMBL/GenBank/DDBJ databases">
        <authorList>
            <person name="Webb A."/>
        </authorList>
    </citation>
    <scope>NUCLEOTIDE SEQUENCE</scope>
    <source>
        <strain evidence="4">Pd1</strain>
    </source>
</reference>
<dbReference type="InterPro" id="IPR001878">
    <property type="entry name" value="Znf_CCHC"/>
</dbReference>
<feature type="compositionally biased region" description="Basic and acidic residues" evidence="2">
    <location>
        <begin position="330"/>
        <end position="345"/>
    </location>
</feature>
<feature type="compositionally biased region" description="Polar residues" evidence="2">
    <location>
        <begin position="122"/>
        <end position="139"/>
    </location>
</feature>
<keyword evidence="1" id="KW-0863">Zinc-finger</keyword>
<keyword evidence="5" id="KW-1185">Reference proteome</keyword>
<feature type="compositionally biased region" description="Acidic residues" evidence="2">
    <location>
        <begin position="103"/>
        <end position="115"/>
    </location>
</feature>
<organism evidence="4 5">
    <name type="scientific">Peronospora destructor</name>
    <dbReference type="NCBI Taxonomy" id="86335"/>
    <lineage>
        <taxon>Eukaryota</taxon>
        <taxon>Sar</taxon>
        <taxon>Stramenopiles</taxon>
        <taxon>Oomycota</taxon>
        <taxon>Peronosporomycetes</taxon>
        <taxon>Peronosporales</taxon>
        <taxon>Peronosporaceae</taxon>
        <taxon>Peronospora</taxon>
    </lineage>
</organism>
<keyword evidence="1" id="KW-0862">Zinc</keyword>
<dbReference type="EMBL" id="CANTFM010002259">
    <property type="protein sequence ID" value="CAI5745209.1"/>
    <property type="molecule type" value="Genomic_DNA"/>
</dbReference>
<evidence type="ECO:0000313" key="5">
    <source>
        <dbReference type="Proteomes" id="UP001162029"/>
    </source>
</evidence>
<protein>
    <recommendedName>
        <fullName evidence="3">CCHC-type domain-containing protein</fullName>
    </recommendedName>
</protein>
<dbReference type="Proteomes" id="UP001162029">
    <property type="component" value="Unassembled WGS sequence"/>
</dbReference>
<dbReference type="GO" id="GO:0003676">
    <property type="term" value="F:nucleic acid binding"/>
    <property type="evidence" value="ECO:0007669"/>
    <property type="project" value="InterPro"/>
</dbReference>
<evidence type="ECO:0000256" key="1">
    <source>
        <dbReference type="PROSITE-ProRule" id="PRU00047"/>
    </source>
</evidence>
<dbReference type="InterPro" id="IPR036875">
    <property type="entry name" value="Znf_CCHC_sf"/>
</dbReference>